<protein>
    <recommendedName>
        <fullName evidence="3">C2H2-type domain-containing protein</fullName>
    </recommendedName>
</protein>
<dbReference type="GO" id="GO:0008270">
    <property type="term" value="F:zinc ion binding"/>
    <property type="evidence" value="ECO:0007669"/>
    <property type="project" value="UniProtKB-KW"/>
</dbReference>
<gene>
    <name evidence="4" type="ORF">BDV96DRAFT_608277</name>
</gene>
<keyword evidence="5" id="KW-1185">Reference proteome</keyword>
<feature type="compositionally biased region" description="Basic residues" evidence="2">
    <location>
        <begin position="124"/>
        <end position="138"/>
    </location>
</feature>
<dbReference type="EMBL" id="ML977382">
    <property type="protein sequence ID" value="KAF2105378.1"/>
    <property type="molecule type" value="Genomic_DNA"/>
</dbReference>
<reference evidence="4" key="1">
    <citation type="journal article" date="2020" name="Stud. Mycol.">
        <title>101 Dothideomycetes genomes: a test case for predicting lifestyles and emergence of pathogens.</title>
        <authorList>
            <person name="Haridas S."/>
            <person name="Albert R."/>
            <person name="Binder M."/>
            <person name="Bloem J."/>
            <person name="Labutti K."/>
            <person name="Salamov A."/>
            <person name="Andreopoulos B."/>
            <person name="Baker S."/>
            <person name="Barry K."/>
            <person name="Bills G."/>
            <person name="Bluhm B."/>
            <person name="Cannon C."/>
            <person name="Castanera R."/>
            <person name="Culley D."/>
            <person name="Daum C."/>
            <person name="Ezra D."/>
            <person name="Gonzalez J."/>
            <person name="Henrissat B."/>
            <person name="Kuo A."/>
            <person name="Liang C."/>
            <person name="Lipzen A."/>
            <person name="Lutzoni F."/>
            <person name="Magnuson J."/>
            <person name="Mondo S."/>
            <person name="Nolan M."/>
            <person name="Ohm R."/>
            <person name="Pangilinan J."/>
            <person name="Park H.-J."/>
            <person name="Ramirez L."/>
            <person name="Alfaro M."/>
            <person name="Sun H."/>
            <person name="Tritt A."/>
            <person name="Yoshinaga Y."/>
            <person name="Zwiers L.-H."/>
            <person name="Turgeon B."/>
            <person name="Goodwin S."/>
            <person name="Spatafora J."/>
            <person name="Crous P."/>
            <person name="Grigoriev I."/>
        </authorList>
    </citation>
    <scope>NUCLEOTIDE SEQUENCE</scope>
    <source>
        <strain evidence="4">CBS 627.86</strain>
    </source>
</reference>
<accession>A0A6A5YGV0</accession>
<organism evidence="4 5">
    <name type="scientific">Lophiotrema nucula</name>
    <dbReference type="NCBI Taxonomy" id="690887"/>
    <lineage>
        <taxon>Eukaryota</taxon>
        <taxon>Fungi</taxon>
        <taxon>Dikarya</taxon>
        <taxon>Ascomycota</taxon>
        <taxon>Pezizomycotina</taxon>
        <taxon>Dothideomycetes</taxon>
        <taxon>Pleosporomycetidae</taxon>
        <taxon>Pleosporales</taxon>
        <taxon>Lophiotremataceae</taxon>
        <taxon>Lophiotrema</taxon>
    </lineage>
</organism>
<evidence type="ECO:0000256" key="1">
    <source>
        <dbReference type="PROSITE-ProRule" id="PRU00042"/>
    </source>
</evidence>
<feature type="region of interest" description="Disordered" evidence="2">
    <location>
        <begin position="124"/>
        <end position="147"/>
    </location>
</feature>
<evidence type="ECO:0000259" key="3">
    <source>
        <dbReference type="PROSITE" id="PS50157"/>
    </source>
</evidence>
<dbReference type="SMART" id="SM00355">
    <property type="entry name" value="ZnF_C2H2"/>
    <property type="match status" value="1"/>
</dbReference>
<dbReference type="Pfam" id="PF00096">
    <property type="entry name" value="zf-C2H2"/>
    <property type="match status" value="1"/>
</dbReference>
<dbReference type="PROSITE" id="PS00028">
    <property type="entry name" value="ZINC_FINGER_C2H2_1"/>
    <property type="match status" value="1"/>
</dbReference>
<keyword evidence="1" id="KW-0863">Zinc-finger</keyword>
<dbReference type="AlphaFoldDB" id="A0A6A5YGV0"/>
<keyword evidence="1" id="KW-0479">Metal-binding</keyword>
<evidence type="ECO:0000256" key="2">
    <source>
        <dbReference type="SAM" id="MobiDB-lite"/>
    </source>
</evidence>
<proteinExistence type="predicted"/>
<evidence type="ECO:0000313" key="4">
    <source>
        <dbReference type="EMBL" id="KAF2105378.1"/>
    </source>
</evidence>
<dbReference type="Proteomes" id="UP000799770">
    <property type="component" value="Unassembled WGS sequence"/>
</dbReference>
<dbReference type="Gene3D" id="3.30.160.60">
    <property type="entry name" value="Classic Zinc Finger"/>
    <property type="match status" value="1"/>
</dbReference>
<evidence type="ECO:0000313" key="5">
    <source>
        <dbReference type="Proteomes" id="UP000799770"/>
    </source>
</evidence>
<name>A0A6A5YGV0_9PLEO</name>
<dbReference type="PROSITE" id="PS50157">
    <property type="entry name" value="ZINC_FINGER_C2H2_2"/>
    <property type="match status" value="1"/>
</dbReference>
<feature type="domain" description="C2H2-type" evidence="3">
    <location>
        <begin position="103"/>
        <end position="133"/>
    </location>
</feature>
<dbReference type="InterPro" id="IPR013087">
    <property type="entry name" value="Znf_C2H2_type"/>
</dbReference>
<sequence>MSSETEVDGSHAFRVAGSEWVGHNGTLEHPVDQNEVDGTLFKMEGVRPNHSASDAAPKFRDWSSYRVECEDCEAKFTGPYADGNLTRHLKTCAGREDSISQVYICGVVNCSKTYKRSDALLNHMRRKHGAPPAKRKSSRPSIVVSNV</sequence>
<dbReference type="OrthoDB" id="6365676at2759"/>
<keyword evidence="1" id="KW-0862">Zinc</keyword>